<evidence type="ECO:0000256" key="1">
    <source>
        <dbReference type="ARBA" id="ARBA00022741"/>
    </source>
</evidence>
<feature type="domain" description="SF3 helicase" evidence="5">
    <location>
        <begin position="618"/>
        <end position="784"/>
    </location>
</feature>
<evidence type="ECO:0000313" key="7">
    <source>
        <dbReference type="Proteomes" id="UP000053201"/>
    </source>
</evidence>
<protein>
    <recommendedName>
        <fullName evidence="5">SF3 helicase domain-containing protein</fullName>
    </recommendedName>
</protein>
<keyword evidence="7" id="KW-1185">Reference proteome</keyword>
<reference evidence="6 7" key="1">
    <citation type="submission" date="2009-08" db="EMBL/GenBank/DDBJ databases">
        <title>The Genome Sequence of Spizellomyces punctatus strain DAOM BR117.</title>
        <authorList>
            <consortium name="The Broad Institute Genome Sequencing Platform"/>
            <person name="Russ C."/>
            <person name="Cuomo C."/>
            <person name="Shea T."/>
            <person name="Young S.K."/>
            <person name="Zeng Q."/>
            <person name="Koehrsen M."/>
            <person name="Haas B."/>
            <person name="Borodovsky M."/>
            <person name="Guigo R."/>
            <person name="Alvarado L."/>
            <person name="Berlin A."/>
            <person name="Bochicchio J."/>
            <person name="Borenstein D."/>
            <person name="Chapman S."/>
            <person name="Chen Z."/>
            <person name="Engels R."/>
            <person name="Freedman E."/>
            <person name="Gellesch M."/>
            <person name="Goldberg J."/>
            <person name="Griggs A."/>
            <person name="Gujja S."/>
            <person name="Heiman D."/>
            <person name="Hepburn T."/>
            <person name="Howarth C."/>
            <person name="Jen D."/>
            <person name="Larson L."/>
            <person name="Lewis B."/>
            <person name="Mehta T."/>
            <person name="Park D."/>
            <person name="Pearson M."/>
            <person name="Roberts A."/>
            <person name="Saif S."/>
            <person name="Shenoy N."/>
            <person name="Sisk P."/>
            <person name="Stolte C."/>
            <person name="Sykes S."/>
            <person name="Thomson T."/>
            <person name="Walk T."/>
            <person name="White J."/>
            <person name="Yandava C."/>
            <person name="Burger G."/>
            <person name="Gray M.W."/>
            <person name="Holland P.W.H."/>
            <person name="King N."/>
            <person name="Lang F.B.F."/>
            <person name="Roger A.J."/>
            <person name="Ruiz-Trillo I."/>
            <person name="Lander E."/>
            <person name="Nusbaum C."/>
        </authorList>
    </citation>
    <scope>NUCLEOTIDE SEQUENCE [LARGE SCALE GENOMIC DNA]</scope>
    <source>
        <strain evidence="6 7">DAOM BR117</strain>
    </source>
</reference>
<dbReference type="PROSITE" id="PS51206">
    <property type="entry name" value="SF3_HELICASE_1"/>
    <property type="match status" value="1"/>
</dbReference>
<dbReference type="GO" id="GO:0016787">
    <property type="term" value="F:hydrolase activity"/>
    <property type="evidence" value="ECO:0007669"/>
    <property type="project" value="UniProtKB-KW"/>
</dbReference>
<dbReference type="Proteomes" id="UP000053201">
    <property type="component" value="Unassembled WGS sequence"/>
</dbReference>
<feature type="region of interest" description="Disordered" evidence="4">
    <location>
        <begin position="43"/>
        <end position="69"/>
    </location>
</feature>
<evidence type="ECO:0000256" key="4">
    <source>
        <dbReference type="SAM" id="MobiDB-lite"/>
    </source>
</evidence>
<sequence length="936" mass="109183">MQTQSSKKAPKVIAIRKNIPLLIVEDAKEEIFVVDADGTFTPQKHKKGVETKAPPSLPDKKKIKTEKQTNENIEDNNEVGHDPLLFPVDNSDIPTVTQSAQMQLPIEKFEFVSDARLREILNSPYVSEEYKRFFRSFKKRRVGPNDYHVEYNFSENNRDLRIGRLYAQCRCFHLNNDDGEKVNPSSLQGTPARTFPFRAYLCGHEYHDLDMVNAQFTVLRELSKSNNLFCPHLDDYVENRDTLLSEWKMNKQDMIAIVNCEKKATNFNKQVAAIHSFVYQKLVPLLQKQFPDIWLRTSRKKQNRAGSFLSLVYHTVENCIMWSMHEFFTDIQYSVDVLIYDGIQVRRKPGTDRLFDVNLLHECEQYILAETGYSIRLSEKPMEFSQSFLDQFHLTVPPEVNEEPIAEQPKKRKRDAREELDIDELRRLPQWKRFDFRRVLVPTHKNTAEWFVEIKKDTIFKHSSGICFILGKDNIWYKQENIADSDVNLQVADTLIADFQRLIQDADDDGQETNVSLLQDLLASFRRDIEMNNFSVQVAKNVDRLQPRNDKCIDLFLSKPELFAFTDGVYELNTGTFRDIRPDDYILFTCGYPYPRKTNPEIREHILSFYESIFPSRDLVNYRFHIVCRCLYGKIVDEIFMVLKGGGRNGKGTENTLIDQAFGGYYYAVDKKNLTMESATVDAPNAQLYNCFGKRYLSTSETSPGDYFIAEIIKRWSSGDDRQTVRSLHGKPISFPITGLLNVQTNEDIKFDKVERALAMHARVQEYPFCFDDADEDNKEEGDEDEGDEVADDETEDSPTSRKIIDRSLKRLFSSPAYRDEFILMLFEYYTTFFGIPSAFEIETPPAVMEFTQRNLMNSLSAAKWLEKTYMLVDYQTDMKNNRVEKKELYKHYYIQFFGSTKEPLSANQFHKELSSVLKEKKIKGTRFYIGIRLRE</sequence>
<dbReference type="OrthoDB" id="2106741at2759"/>
<dbReference type="GO" id="GO:0005524">
    <property type="term" value="F:ATP binding"/>
    <property type="evidence" value="ECO:0007669"/>
    <property type="project" value="UniProtKB-KW"/>
</dbReference>
<evidence type="ECO:0000256" key="3">
    <source>
        <dbReference type="ARBA" id="ARBA00022840"/>
    </source>
</evidence>
<dbReference type="PANTHER" id="PTHR35372:SF2">
    <property type="entry name" value="SF3 HELICASE DOMAIN-CONTAINING PROTEIN"/>
    <property type="match status" value="1"/>
</dbReference>
<feature type="region of interest" description="Disordered" evidence="4">
    <location>
        <begin position="773"/>
        <end position="801"/>
    </location>
</feature>
<feature type="compositionally biased region" description="Acidic residues" evidence="4">
    <location>
        <begin position="773"/>
        <end position="797"/>
    </location>
</feature>
<organism evidence="6 7">
    <name type="scientific">Spizellomyces punctatus (strain DAOM BR117)</name>
    <dbReference type="NCBI Taxonomy" id="645134"/>
    <lineage>
        <taxon>Eukaryota</taxon>
        <taxon>Fungi</taxon>
        <taxon>Fungi incertae sedis</taxon>
        <taxon>Chytridiomycota</taxon>
        <taxon>Chytridiomycota incertae sedis</taxon>
        <taxon>Chytridiomycetes</taxon>
        <taxon>Spizellomycetales</taxon>
        <taxon>Spizellomycetaceae</taxon>
        <taxon>Spizellomyces</taxon>
    </lineage>
</organism>
<dbReference type="InterPro" id="IPR014015">
    <property type="entry name" value="Helicase_SF3_DNA-vir"/>
</dbReference>
<dbReference type="InterPro" id="IPR051620">
    <property type="entry name" value="ORF904-like_C"/>
</dbReference>
<evidence type="ECO:0000256" key="2">
    <source>
        <dbReference type="ARBA" id="ARBA00022801"/>
    </source>
</evidence>
<dbReference type="InParanoid" id="A0A0L0HF90"/>
<dbReference type="AlphaFoldDB" id="A0A0L0HF90"/>
<proteinExistence type="predicted"/>
<keyword evidence="1" id="KW-0547">Nucleotide-binding</keyword>
<keyword evidence="2" id="KW-0378">Hydrolase</keyword>
<dbReference type="PANTHER" id="PTHR35372">
    <property type="entry name" value="ATP BINDING PROTEIN-RELATED"/>
    <property type="match status" value="1"/>
</dbReference>
<dbReference type="InterPro" id="IPR014818">
    <property type="entry name" value="Phage/plasmid_primase_P4_C"/>
</dbReference>
<dbReference type="eggNOG" id="ENOG502T6XR">
    <property type="taxonomic scope" value="Eukaryota"/>
</dbReference>
<dbReference type="VEuPathDB" id="FungiDB:SPPG_05087"/>
<evidence type="ECO:0000259" key="5">
    <source>
        <dbReference type="PROSITE" id="PS51206"/>
    </source>
</evidence>
<dbReference type="STRING" id="645134.A0A0L0HF90"/>
<dbReference type="GeneID" id="27688494"/>
<evidence type="ECO:0000313" key="6">
    <source>
        <dbReference type="EMBL" id="KNC99706.1"/>
    </source>
</evidence>
<dbReference type="EMBL" id="KQ257457">
    <property type="protein sequence ID" value="KNC99706.1"/>
    <property type="molecule type" value="Genomic_DNA"/>
</dbReference>
<dbReference type="RefSeq" id="XP_016607746.1">
    <property type="nucleotide sequence ID" value="XM_016753318.1"/>
</dbReference>
<keyword evidence="3" id="KW-0067">ATP-binding</keyword>
<name>A0A0L0HF90_SPIPD</name>
<accession>A0A0L0HF90</accession>
<gene>
    <name evidence="6" type="ORF">SPPG_05087</name>
</gene>
<dbReference type="Pfam" id="PF08706">
    <property type="entry name" value="D5_N"/>
    <property type="match status" value="1"/>
</dbReference>